<sequence>MYSIGQLAKISSITVRTLRYYDEIGLLTPGSKTSGGHRLYTDQDITRLHHIITLKDLGLELEAINQVIKNKQSDLRETLNFRLEKINFEREQLNKAEQSIHSILELMSLEGTSSWEDVFQTFNSHPTTKKELEAIWSQHFTQEEQQVLAHLPSFGDGSELTEKWIALVNDVHKNIEGNVEAENAKALAQRWISLVEEMYKGDHELAQKAWQLTKTSDENLGFYQFDKEVVKFIEDAINYHFSHNGGRK</sequence>
<reference evidence="4" key="1">
    <citation type="journal article" date="2019" name="Int. J. Syst. Evol. Microbiol.">
        <title>The Global Catalogue of Microorganisms (GCM) 10K type strain sequencing project: providing services to taxonomists for standard genome sequencing and annotation.</title>
        <authorList>
            <consortium name="The Broad Institute Genomics Platform"/>
            <consortium name="The Broad Institute Genome Sequencing Center for Infectious Disease"/>
            <person name="Wu L."/>
            <person name="Ma J."/>
        </authorList>
    </citation>
    <scope>NUCLEOTIDE SEQUENCE [LARGE SCALE GENOMIC DNA]</scope>
    <source>
        <strain evidence="4">KCTC 13528</strain>
    </source>
</reference>
<comment type="caution">
    <text evidence="3">The sequence shown here is derived from an EMBL/GenBank/DDBJ whole genome shotgun (WGS) entry which is preliminary data.</text>
</comment>
<keyword evidence="4" id="KW-1185">Reference proteome</keyword>
<accession>A0ABW5ZKQ5</accession>
<evidence type="ECO:0000259" key="2">
    <source>
        <dbReference type="PROSITE" id="PS50937"/>
    </source>
</evidence>
<dbReference type="InterPro" id="IPR009061">
    <property type="entry name" value="DNA-bd_dom_put_sf"/>
</dbReference>
<dbReference type="Proteomes" id="UP001597561">
    <property type="component" value="Unassembled WGS sequence"/>
</dbReference>
<dbReference type="SMART" id="SM00422">
    <property type="entry name" value="HTH_MERR"/>
    <property type="match status" value="1"/>
</dbReference>
<keyword evidence="1" id="KW-0238">DNA-binding</keyword>
<dbReference type="Gene3D" id="1.10.1660.10">
    <property type="match status" value="1"/>
</dbReference>
<evidence type="ECO:0000313" key="3">
    <source>
        <dbReference type="EMBL" id="MFD2913560.1"/>
    </source>
</evidence>
<dbReference type="CDD" id="cd01106">
    <property type="entry name" value="HTH_TipAL-Mta"/>
    <property type="match status" value="1"/>
</dbReference>
<dbReference type="InterPro" id="IPR047057">
    <property type="entry name" value="MerR_fam"/>
</dbReference>
<feature type="domain" description="HTH merR-type" evidence="2">
    <location>
        <begin position="1"/>
        <end position="70"/>
    </location>
</feature>
<dbReference type="EMBL" id="JBHUPG010000032">
    <property type="protein sequence ID" value="MFD2913560.1"/>
    <property type="molecule type" value="Genomic_DNA"/>
</dbReference>
<organism evidence="3 4">
    <name type="scientific">Jeotgalibacillus terrae</name>
    <dbReference type="NCBI Taxonomy" id="587735"/>
    <lineage>
        <taxon>Bacteria</taxon>
        <taxon>Bacillati</taxon>
        <taxon>Bacillota</taxon>
        <taxon>Bacilli</taxon>
        <taxon>Bacillales</taxon>
        <taxon>Caryophanaceae</taxon>
        <taxon>Jeotgalibacillus</taxon>
    </lineage>
</organism>
<dbReference type="PRINTS" id="PR00040">
    <property type="entry name" value="HTHMERR"/>
</dbReference>
<name>A0ABW5ZKQ5_9BACL</name>
<protein>
    <submittedName>
        <fullName evidence="3">MerR family transcriptional regulator</fullName>
    </submittedName>
</protein>
<dbReference type="PROSITE" id="PS00552">
    <property type="entry name" value="HTH_MERR_1"/>
    <property type="match status" value="1"/>
</dbReference>
<dbReference type="InterPro" id="IPR000551">
    <property type="entry name" value="MerR-type_HTH_dom"/>
</dbReference>
<evidence type="ECO:0000256" key="1">
    <source>
        <dbReference type="ARBA" id="ARBA00023125"/>
    </source>
</evidence>
<dbReference type="PANTHER" id="PTHR30204">
    <property type="entry name" value="REDOX-CYCLING DRUG-SENSING TRANSCRIPTIONAL ACTIVATOR SOXR"/>
    <property type="match status" value="1"/>
</dbReference>
<dbReference type="RefSeq" id="WP_204730984.1">
    <property type="nucleotide sequence ID" value="NZ_JAFBDK010000032.1"/>
</dbReference>
<proteinExistence type="predicted"/>
<dbReference type="SUPFAM" id="SSF46955">
    <property type="entry name" value="Putative DNA-binding domain"/>
    <property type="match status" value="1"/>
</dbReference>
<dbReference type="PROSITE" id="PS50937">
    <property type="entry name" value="HTH_MERR_2"/>
    <property type="match status" value="1"/>
</dbReference>
<gene>
    <name evidence="3" type="ORF">ACFS5P_16855</name>
</gene>
<dbReference type="PANTHER" id="PTHR30204:SF96">
    <property type="entry name" value="CHROMOSOME-ANCHORING PROTEIN RACA"/>
    <property type="match status" value="1"/>
</dbReference>
<dbReference type="Pfam" id="PF13411">
    <property type="entry name" value="MerR_1"/>
    <property type="match status" value="1"/>
</dbReference>
<evidence type="ECO:0000313" key="4">
    <source>
        <dbReference type="Proteomes" id="UP001597561"/>
    </source>
</evidence>